<gene>
    <name evidence="1" type="ORF">NE686_17530</name>
</gene>
<proteinExistence type="predicted"/>
<sequence length="110" mass="12830">MERKGRYKINLFISVDLDRKARDRAVSLGLTKAGKGLIGKYITMLIMTDLKEKPKYDIKEIDYGKRKRLSIPFPVERMDEVKMRAEELGFVWQGEANVSEYINFLLSQNL</sequence>
<comment type="caution">
    <text evidence="1">The sequence shown here is derived from an EMBL/GenBank/DDBJ whole genome shotgun (WGS) entry which is preliminary data.</text>
</comment>
<evidence type="ECO:0000313" key="1">
    <source>
        <dbReference type="EMBL" id="MCQ4924907.1"/>
    </source>
</evidence>
<dbReference type="EMBL" id="JANGAC010000016">
    <property type="protein sequence ID" value="MCQ4924907.1"/>
    <property type="molecule type" value="Genomic_DNA"/>
</dbReference>
<evidence type="ECO:0000313" key="2">
    <source>
        <dbReference type="Proteomes" id="UP001524478"/>
    </source>
</evidence>
<accession>A0ABT1SEV9</accession>
<name>A0ABT1SEV9_9FIRM</name>
<dbReference type="RefSeq" id="WP_256312498.1">
    <property type="nucleotide sequence ID" value="NZ_JANGAC010000016.1"/>
</dbReference>
<reference evidence="1 2" key="1">
    <citation type="submission" date="2022-06" db="EMBL/GenBank/DDBJ databases">
        <title>Isolation of gut microbiota from human fecal samples.</title>
        <authorList>
            <person name="Pamer E.G."/>
            <person name="Barat B."/>
            <person name="Waligurski E."/>
            <person name="Medina S."/>
            <person name="Paddock L."/>
            <person name="Mostad J."/>
        </authorList>
    </citation>
    <scope>NUCLEOTIDE SEQUENCE [LARGE SCALE GENOMIC DNA]</scope>
    <source>
        <strain evidence="1 2">DFI.7.95</strain>
    </source>
</reference>
<organism evidence="1 2">
    <name type="scientific">Tissierella carlieri</name>
    <dbReference type="NCBI Taxonomy" id="689904"/>
    <lineage>
        <taxon>Bacteria</taxon>
        <taxon>Bacillati</taxon>
        <taxon>Bacillota</taxon>
        <taxon>Tissierellia</taxon>
        <taxon>Tissierellales</taxon>
        <taxon>Tissierellaceae</taxon>
        <taxon>Tissierella</taxon>
    </lineage>
</organism>
<keyword evidence="2" id="KW-1185">Reference proteome</keyword>
<protein>
    <submittedName>
        <fullName evidence="1">Uncharacterized protein</fullName>
    </submittedName>
</protein>
<dbReference type="Proteomes" id="UP001524478">
    <property type="component" value="Unassembled WGS sequence"/>
</dbReference>